<protein>
    <recommendedName>
        <fullName evidence="3">YD repeat-containing protein</fullName>
    </recommendedName>
</protein>
<dbReference type="Proteomes" id="UP001208114">
    <property type="component" value="Unassembled WGS sequence"/>
</dbReference>
<evidence type="ECO:0000313" key="2">
    <source>
        <dbReference type="Proteomes" id="UP001208114"/>
    </source>
</evidence>
<comment type="caution">
    <text evidence="1">The sequence shown here is derived from an EMBL/GenBank/DDBJ whole genome shotgun (WGS) entry which is preliminary data.</text>
</comment>
<dbReference type="Gene3D" id="2.180.10.10">
    <property type="entry name" value="RHS repeat-associated core"/>
    <property type="match status" value="1"/>
</dbReference>
<name>A0ABT2VZZ1_9FLAO</name>
<gene>
    <name evidence="1" type="ORF">N0B16_14110</name>
</gene>
<feature type="non-terminal residue" evidence="1">
    <location>
        <position position="1"/>
    </location>
</feature>
<keyword evidence="2" id="KW-1185">Reference proteome</keyword>
<organism evidence="1 2">
    <name type="scientific">Chryseobacterium gilvum</name>
    <dbReference type="NCBI Taxonomy" id="2976534"/>
    <lineage>
        <taxon>Bacteria</taxon>
        <taxon>Pseudomonadati</taxon>
        <taxon>Bacteroidota</taxon>
        <taxon>Flavobacteriia</taxon>
        <taxon>Flavobacteriales</taxon>
        <taxon>Weeksellaceae</taxon>
        <taxon>Chryseobacterium group</taxon>
        <taxon>Chryseobacterium</taxon>
    </lineage>
</organism>
<reference evidence="2" key="1">
    <citation type="submission" date="2023-07" db="EMBL/GenBank/DDBJ databases">
        <title>Chryseobacterium sp. GMJ5 Genome sequencing and assembly.</title>
        <authorList>
            <person name="Jung Y."/>
        </authorList>
    </citation>
    <scope>NUCLEOTIDE SEQUENCE [LARGE SCALE GENOMIC DNA]</scope>
    <source>
        <strain evidence="2">GMJ5</strain>
    </source>
</reference>
<sequence length="146" mass="16036">TEVTYDRYDSKGNLQQYTTKDGISTAIVWGYNSTQPIAKVEGMSYDQLVNSGLLTAILSASDSDAVNPATEPALLTALDTFRKSAALSGSQVTTYTYDPLIGVTSITPPSGIREVYLYDTANRLKEIRENDASGKLLKEFKYNYKN</sequence>
<evidence type="ECO:0008006" key="3">
    <source>
        <dbReference type="Google" id="ProtNLM"/>
    </source>
</evidence>
<proteinExistence type="predicted"/>
<dbReference type="EMBL" id="JAOTEN010000010">
    <property type="protein sequence ID" value="MCU7615562.1"/>
    <property type="molecule type" value="Genomic_DNA"/>
</dbReference>
<accession>A0ABT2VZZ1</accession>
<evidence type="ECO:0000313" key="1">
    <source>
        <dbReference type="EMBL" id="MCU7615562.1"/>
    </source>
</evidence>